<gene>
    <name evidence="10" type="ORF">PPAR00522_LOCUS1011</name>
</gene>
<evidence type="ECO:0000256" key="6">
    <source>
        <dbReference type="ARBA" id="ARBA00023136"/>
    </source>
</evidence>
<feature type="transmembrane region" description="Helical" evidence="8">
    <location>
        <begin position="169"/>
        <end position="187"/>
    </location>
</feature>
<dbReference type="PANTHER" id="PTHR11662:SF282">
    <property type="entry name" value="ANION TRANSPORTER 5-RELATED"/>
    <property type="match status" value="1"/>
</dbReference>
<evidence type="ECO:0000259" key="9">
    <source>
        <dbReference type="PROSITE" id="PS50850"/>
    </source>
</evidence>
<keyword evidence="4" id="KW-0769">Symport</keyword>
<feature type="transmembrane region" description="Helical" evidence="8">
    <location>
        <begin position="102"/>
        <end position="126"/>
    </location>
</feature>
<name>A0A7S0Y9R1_9CHLO</name>
<evidence type="ECO:0000256" key="7">
    <source>
        <dbReference type="ARBA" id="ARBA00024362"/>
    </source>
</evidence>
<dbReference type="Pfam" id="PF07690">
    <property type="entry name" value="MFS_1"/>
    <property type="match status" value="1"/>
</dbReference>
<reference evidence="10" key="1">
    <citation type="submission" date="2021-01" db="EMBL/GenBank/DDBJ databases">
        <authorList>
            <person name="Corre E."/>
            <person name="Pelletier E."/>
            <person name="Niang G."/>
            <person name="Scheremetjew M."/>
            <person name="Finn R."/>
            <person name="Kale V."/>
            <person name="Holt S."/>
            <person name="Cochrane G."/>
            <person name="Meng A."/>
            <person name="Brown T."/>
            <person name="Cohen L."/>
        </authorList>
    </citation>
    <scope>NUCLEOTIDE SEQUENCE</scope>
    <source>
        <strain evidence="10">SAG 63-3</strain>
    </source>
</reference>
<keyword evidence="6 8" id="KW-0472">Membrane</keyword>
<protein>
    <recommendedName>
        <fullName evidence="9">Major facilitator superfamily (MFS) profile domain-containing protein</fullName>
    </recommendedName>
</protein>
<dbReference type="AlphaFoldDB" id="A0A7S0Y9R1"/>
<keyword evidence="5 8" id="KW-1133">Transmembrane helix</keyword>
<dbReference type="InterPro" id="IPR036259">
    <property type="entry name" value="MFS_trans_sf"/>
</dbReference>
<feature type="transmembrane region" description="Helical" evidence="8">
    <location>
        <begin position="409"/>
        <end position="435"/>
    </location>
</feature>
<dbReference type="Gene3D" id="1.20.1250.20">
    <property type="entry name" value="MFS general substrate transporter like domains"/>
    <property type="match status" value="2"/>
</dbReference>
<keyword evidence="3 8" id="KW-0812">Transmembrane</keyword>
<keyword evidence="2" id="KW-0813">Transport</keyword>
<evidence type="ECO:0000256" key="2">
    <source>
        <dbReference type="ARBA" id="ARBA00022448"/>
    </source>
</evidence>
<dbReference type="GO" id="GO:0015293">
    <property type="term" value="F:symporter activity"/>
    <property type="evidence" value="ECO:0007669"/>
    <property type="project" value="UniProtKB-KW"/>
</dbReference>
<feature type="transmembrane region" description="Helical" evidence="8">
    <location>
        <begin position="78"/>
        <end position="96"/>
    </location>
</feature>
<evidence type="ECO:0000256" key="4">
    <source>
        <dbReference type="ARBA" id="ARBA00022847"/>
    </source>
</evidence>
<dbReference type="EMBL" id="HBFM01001834">
    <property type="protein sequence ID" value="CAD8764627.1"/>
    <property type="molecule type" value="Transcribed_RNA"/>
</dbReference>
<evidence type="ECO:0000256" key="1">
    <source>
        <dbReference type="ARBA" id="ARBA00004141"/>
    </source>
</evidence>
<comment type="subcellular location">
    <subcellularLocation>
        <location evidence="1">Membrane</location>
        <topology evidence="1">Multi-pass membrane protein</topology>
    </subcellularLocation>
</comment>
<proteinExistence type="inferred from homology"/>
<sequence length="476" mass="50372">MKRSFLSDPKRQIVLAMFLATFVAYVERVGFSISFTSLAQKAHLDESIKGSVLSAFYCGYGVSQIPGGWAAQLYGGRIMLILCFLAWSTVSIFTPTDPTNTVGIVFARVLVGLAQGFLIPAVHTVLALWIPPHEKARAVSFTTSGMYLGSAAAMSILPSLANAIGAQKLLAFDGAIGYAWLAFWLMVGRDAVGRKGGSLLPLSVRGGMGEKGSNGGGGIAESGVGMELSSNYNSNSTFKNSHNTVISSSSNSYSNSSNNNAVNSSTLPLGKMMTHPAIWAIVINNFSFHFGFYVVMNWMPTYFSKVIHSDLSSLGLAAKTLPYLTMFLMSNVGGWTGDWLILHHHYTVAAARKTVNTIGFITSGLMLMLMPAATGVFSGVMATTLTLGSLGFARGGFSVNHMDIAPRFAGVVMGVSNTAGTLSGVIGVAATGFILDSFGGASVVQGWYYAHALCACVGIMAMVLFNSFARGEKIFD</sequence>
<feature type="transmembrane region" description="Helical" evidence="8">
    <location>
        <begin position="277"/>
        <end position="300"/>
    </location>
</feature>
<dbReference type="PROSITE" id="PS50850">
    <property type="entry name" value="MFS"/>
    <property type="match status" value="1"/>
</dbReference>
<dbReference type="SUPFAM" id="SSF103473">
    <property type="entry name" value="MFS general substrate transporter"/>
    <property type="match status" value="1"/>
</dbReference>
<evidence type="ECO:0000313" key="10">
    <source>
        <dbReference type="EMBL" id="CAD8764627.1"/>
    </source>
</evidence>
<feature type="transmembrane region" description="Helical" evidence="8">
    <location>
        <begin position="447"/>
        <end position="469"/>
    </location>
</feature>
<organism evidence="10">
    <name type="scientific">Polytomella parva</name>
    <dbReference type="NCBI Taxonomy" id="51329"/>
    <lineage>
        <taxon>Eukaryota</taxon>
        <taxon>Viridiplantae</taxon>
        <taxon>Chlorophyta</taxon>
        <taxon>core chlorophytes</taxon>
        <taxon>Chlorophyceae</taxon>
        <taxon>CS clade</taxon>
        <taxon>Chlamydomonadales</taxon>
        <taxon>Chlamydomonadaceae</taxon>
        <taxon>Polytomella</taxon>
    </lineage>
</organism>
<feature type="transmembrane region" description="Helical" evidence="8">
    <location>
        <begin position="320"/>
        <end position="342"/>
    </location>
</feature>
<evidence type="ECO:0000256" key="3">
    <source>
        <dbReference type="ARBA" id="ARBA00022692"/>
    </source>
</evidence>
<feature type="transmembrane region" description="Helical" evidence="8">
    <location>
        <begin position="138"/>
        <end position="157"/>
    </location>
</feature>
<feature type="transmembrane region" description="Helical" evidence="8">
    <location>
        <begin position="354"/>
        <end position="373"/>
    </location>
</feature>
<dbReference type="FunFam" id="1.20.1250.20:FF:000003">
    <property type="entry name" value="Solute carrier family 17 member 3"/>
    <property type="match status" value="1"/>
</dbReference>
<accession>A0A7S0Y9R1</accession>
<dbReference type="InterPro" id="IPR011701">
    <property type="entry name" value="MFS"/>
</dbReference>
<dbReference type="InterPro" id="IPR020846">
    <property type="entry name" value="MFS_dom"/>
</dbReference>
<dbReference type="PANTHER" id="PTHR11662">
    <property type="entry name" value="SOLUTE CARRIER FAMILY 17"/>
    <property type="match status" value="1"/>
</dbReference>
<dbReference type="GO" id="GO:0016020">
    <property type="term" value="C:membrane"/>
    <property type="evidence" value="ECO:0007669"/>
    <property type="project" value="UniProtKB-SubCell"/>
</dbReference>
<evidence type="ECO:0000256" key="5">
    <source>
        <dbReference type="ARBA" id="ARBA00022989"/>
    </source>
</evidence>
<evidence type="ECO:0000256" key="8">
    <source>
        <dbReference type="SAM" id="Phobius"/>
    </source>
</evidence>
<comment type="similarity">
    <text evidence="7">Belongs to the major facilitator superfamily. Sodium/anion cotransporter (TC 2.A.1.14) family.</text>
</comment>
<dbReference type="InterPro" id="IPR050382">
    <property type="entry name" value="MFS_Na/Anion_cotransporter"/>
</dbReference>
<feature type="domain" description="Major facilitator superfamily (MFS) profile" evidence="9">
    <location>
        <begin position="13"/>
        <end position="470"/>
    </location>
</feature>